<organism evidence="3 4">
    <name type="scientific">Georgenia halophila</name>
    <dbReference type="NCBI Taxonomy" id="620889"/>
    <lineage>
        <taxon>Bacteria</taxon>
        <taxon>Bacillati</taxon>
        <taxon>Actinomycetota</taxon>
        <taxon>Actinomycetes</taxon>
        <taxon>Micrococcales</taxon>
        <taxon>Bogoriellaceae</taxon>
        <taxon>Georgenia</taxon>
    </lineage>
</organism>
<evidence type="ECO:0000313" key="4">
    <source>
        <dbReference type="Proteomes" id="UP001500622"/>
    </source>
</evidence>
<gene>
    <name evidence="3" type="ORF">GCM10023169_38990</name>
</gene>
<dbReference type="PANTHER" id="PTHR30383">
    <property type="entry name" value="THIOESTERASE 1/PROTEASE 1/LYSOPHOSPHOLIPASE L1"/>
    <property type="match status" value="1"/>
</dbReference>
<dbReference type="Gene3D" id="3.40.50.1110">
    <property type="entry name" value="SGNH hydrolase"/>
    <property type="match status" value="1"/>
</dbReference>
<feature type="domain" description="SGNH hydrolase-type esterase" evidence="2">
    <location>
        <begin position="42"/>
        <end position="199"/>
    </location>
</feature>
<dbReference type="RefSeq" id="WP_345218648.1">
    <property type="nucleotide sequence ID" value="NZ_BAABGN010000013.1"/>
</dbReference>
<dbReference type="InterPro" id="IPR013830">
    <property type="entry name" value="SGNH_hydro"/>
</dbReference>
<dbReference type="Proteomes" id="UP001500622">
    <property type="component" value="Unassembled WGS sequence"/>
</dbReference>
<evidence type="ECO:0000259" key="2">
    <source>
        <dbReference type="Pfam" id="PF13472"/>
    </source>
</evidence>
<accession>A0ABP8LPI5</accession>
<dbReference type="InterPro" id="IPR051532">
    <property type="entry name" value="Ester_Hydrolysis_Enzymes"/>
</dbReference>
<comment type="caution">
    <text evidence="3">The sequence shown here is derived from an EMBL/GenBank/DDBJ whole genome shotgun (WGS) entry which is preliminary data.</text>
</comment>
<keyword evidence="1" id="KW-0732">Signal</keyword>
<evidence type="ECO:0000256" key="1">
    <source>
        <dbReference type="SAM" id="SignalP"/>
    </source>
</evidence>
<dbReference type="EMBL" id="BAABGN010000013">
    <property type="protein sequence ID" value="GAA4432814.1"/>
    <property type="molecule type" value="Genomic_DNA"/>
</dbReference>
<feature type="chain" id="PRO_5047321718" description="SGNH hydrolase-type esterase domain-containing protein" evidence="1">
    <location>
        <begin position="24"/>
        <end position="215"/>
    </location>
</feature>
<dbReference type="SUPFAM" id="SSF52266">
    <property type="entry name" value="SGNH hydrolase"/>
    <property type="match status" value="1"/>
</dbReference>
<dbReference type="InterPro" id="IPR036514">
    <property type="entry name" value="SGNH_hydro_sf"/>
</dbReference>
<dbReference type="PANTHER" id="PTHR30383:SF5">
    <property type="entry name" value="SGNH HYDROLASE-TYPE ESTERASE DOMAIN-CONTAINING PROTEIN"/>
    <property type="match status" value="1"/>
</dbReference>
<dbReference type="CDD" id="cd00229">
    <property type="entry name" value="SGNH_hydrolase"/>
    <property type="match status" value="1"/>
</dbReference>
<protein>
    <recommendedName>
        <fullName evidence="2">SGNH hydrolase-type esterase domain-containing protein</fullName>
    </recommendedName>
</protein>
<name>A0ABP8LPI5_9MICO</name>
<keyword evidence="4" id="KW-1185">Reference proteome</keyword>
<sequence length="215" mass="21561">MVLPVVAALALAGCSLSGGDAPARPPSPSPPATHQGTIRLAAVGDSITEADSPDFAAGQLGAESWVSYVVGDHVTLVGGWAQWGSTTAQMAAAVEPVDADVLVIMAGTNDVGPGEGHEPTVANIRDIADTVGAPEVVLSAVPPIDRAPELATGLNTALEDLAADAGWHWVATPAALREGERFADGMSSDGVHPTRRGAEVLGGRIRAAVLEAAGG</sequence>
<feature type="signal peptide" evidence="1">
    <location>
        <begin position="1"/>
        <end position="23"/>
    </location>
</feature>
<dbReference type="Pfam" id="PF13472">
    <property type="entry name" value="Lipase_GDSL_2"/>
    <property type="match status" value="1"/>
</dbReference>
<proteinExistence type="predicted"/>
<evidence type="ECO:0000313" key="3">
    <source>
        <dbReference type="EMBL" id="GAA4432814.1"/>
    </source>
</evidence>
<reference evidence="4" key="1">
    <citation type="journal article" date="2019" name="Int. J. Syst. Evol. Microbiol.">
        <title>The Global Catalogue of Microorganisms (GCM) 10K type strain sequencing project: providing services to taxonomists for standard genome sequencing and annotation.</title>
        <authorList>
            <consortium name="The Broad Institute Genomics Platform"/>
            <consortium name="The Broad Institute Genome Sequencing Center for Infectious Disease"/>
            <person name="Wu L."/>
            <person name="Ma J."/>
        </authorList>
    </citation>
    <scope>NUCLEOTIDE SEQUENCE [LARGE SCALE GENOMIC DNA]</scope>
    <source>
        <strain evidence="4">JCM 17810</strain>
    </source>
</reference>